<dbReference type="VEuPathDB" id="AmoebaDB:NAEGRDRAFT_69183"/>
<dbReference type="InParanoid" id="D2VJW3"/>
<dbReference type="SUPFAM" id="SSF101447">
    <property type="entry name" value="Formin homology 2 domain (FH2 domain)"/>
    <property type="match status" value="1"/>
</dbReference>
<feature type="compositionally biased region" description="Pro residues" evidence="1">
    <location>
        <begin position="30"/>
        <end position="39"/>
    </location>
</feature>
<name>D2VJW3_NAEGR</name>
<dbReference type="KEGG" id="ngr:NAEGRDRAFT_69183"/>
<organism evidence="3">
    <name type="scientific">Naegleria gruberi</name>
    <name type="common">Amoeba</name>
    <dbReference type="NCBI Taxonomy" id="5762"/>
    <lineage>
        <taxon>Eukaryota</taxon>
        <taxon>Discoba</taxon>
        <taxon>Heterolobosea</taxon>
        <taxon>Tetramitia</taxon>
        <taxon>Eutetramitia</taxon>
        <taxon>Vahlkampfiidae</taxon>
        <taxon>Naegleria</taxon>
    </lineage>
</organism>
<reference evidence="2 3" key="1">
    <citation type="journal article" date="2010" name="Cell">
        <title>The genome of Naegleria gruberi illuminates early eukaryotic versatility.</title>
        <authorList>
            <person name="Fritz-Laylin L.K."/>
            <person name="Prochnik S.E."/>
            <person name="Ginger M.L."/>
            <person name="Dacks J.B."/>
            <person name="Carpenter M.L."/>
            <person name="Field M.C."/>
            <person name="Kuo A."/>
            <person name="Paredez A."/>
            <person name="Chapman J."/>
            <person name="Pham J."/>
            <person name="Shu S."/>
            <person name="Neupane R."/>
            <person name="Cipriano M."/>
            <person name="Mancuso J."/>
            <person name="Tu H."/>
            <person name="Salamov A."/>
            <person name="Lindquist E."/>
            <person name="Shapiro H."/>
            <person name="Lucas S."/>
            <person name="Grigoriev I.V."/>
            <person name="Cande W.Z."/>
            <person name="Fulton C."/>
            <person name="Rokhsar D.S."/>
            <person name="Dawson S.C."/>
        </authorList>
    </citation>
    <scope>NUCLEOTIDE SEQUENCE [LARGE SCALE GENOMIC DNA]</scope>
    <source>
        <strain evidence="2 3">NEG-M</strain>
    </source>
</reference>
<proteinExistence type="predicted"/>
<feature type="compositionally biased region" description="Low complexity" evidence="1">
    <location>
        <begin position="17"/>
        <end position="29"/>
    </location>
</feature>
<dbReference type="Proteomes" id="UP000006671">
    <property type="component" value="Unassembled WGS sequence"/>
</dbReference>
<protein>
    <submittedName>
        <fullName evidence="2">Predicted protein</fullName>
    </submittedName>
</protein>
<evidence type="ECO:0000256" key="1">
    <source>
        <dbReference type="SAM" id="MobiDB-lite"/>
    </source>
</evidence>
<feature type="compositionally biased region" description="Polar residues" evidence="1">
    <location>
        <begin position="60"/>
        <end position="70"/>
    </location>
</feature>
<feature type="compositionally biased region" description="Pro residues" evidence="1">
    <location>
        <begin position="1"/>
        <end position="16"/>
    </location>
</feature>
<accession>D2VJW3</accession>
<sequence>MIIPPPPFQVPPPPINISPSTTSSSTTTTPLPPPPPPQLPSSSIADQRKKKKRFKLVPPSDNQVPLSNPSIPKPPLHISFGGSSFELGYQKTLLMLDLDPATKYSQDGGLDTSFEFDWKPIQTENNQVFDESNFTCMFGNIIYSKRNQAIYVFGRGWSKPWIAELSLKTLKWKKKDVSINHVFPSVKYAVSQDSENFLLCMEGDYYNNPPKLSMFKFSELERIFSKQEKEELLLGDRSCFTLNGNFQARMTAPLSNENKTKIISNCPYIGEPVYPCATELMNDSNSKCVLISSGDKYFNFNVDKRTPKSLRYSKSAIEMNYHKLFVPYLAYFKTRRGENQVVHIINNDILLILKLDNIVPTYAFNNKLTEAHFSDVIVECNATTNH</sequence>
<feature type="region of interest" description="Disordered" evidence="1">
    <location>
        <begin position="1"/>
        <end position="70"/>
    </location>
</feature>
<dbReference type="GeneID" id="8852059"/>
<evidence type="ECO:0000313" key="2">
    <source>
        <dbReference type="EMBL" id="EFC42760.1"/>
    </source>
</evidence>
<dbReference type="AlphaFoldDB" id="D2VJW3"/>
<keyword evidence="3" id="KW-1185">Reference proteome</keyword>
<gene>
    <name evidence="2" type="ORF">NAEGRDRAFT_69183</name>
</gene>
<dbReference type="EMBL" id="GG738877">
    <property type="protein sequence ID" value="EFC42760.1"/>
    <property type="molecule type" value="Genomic_DNA"/>
</dbReference>
<dbReference type="RefSeq" id="XP_002675504.1">
    <property type="nucleotide sequence ID" value="XM_002675458.1"/>
</dbReference>
<evidence type="ECO:0000313" key="3">
    <source>
        <dbReference type="Proteomes" id="UP000006671"/>
    </source>
</evidence>